<feature type="compositionally biased region" description="Polar residues" evidence="4">
    <location>
        <begin position="232"/>
        <end position="245"/>
    </location>
</feature>
<reference evidence="6 8" key="2">
    <citation type="journal article" date="2019" name="Genome Biol. Evol.">
        <title>Insights into the evolution of the New World diploid cottons (Gossypium, subgenus Houzingenia) based on genome sequencing.</title>
        <authorList>
            <person name="Grover C.E."/>
            <person name="Arick M.A. 2nd"/>
            <person name="Thrash A."/>
            <person name="Conover J.L."/>
            <person name="Sanders W.S."/>
            <person name="Peterson D.G."/>
            <person name="Frelichowski J.E."/>
            <person name="Scheffler J.A."/>
            <person name="Scheffler B.E."/>
            <person name="Wendel J.F."/>
        </authorList>
    </citation>
    <scope>NUCLEOTIDE SEQUENCE [LARGE SCALE GENOMIC DNA]</scope>
    <source>
        <strain evidence="6">8</strain>
        <tissue evidence="6">Leaf</tissue>
    </source>
</reference>
<dbReference type="eggNOG" id="ENOG502QUZA">
    <property type="taxonomic scope" value="Eukaryota"/>
</dbReference>
<dbReference type="KEGG" id="gra:105788808"/>
<dbReference type="OrthoDB" id="47276at2759"/>
<dbReference type="AlphaFoldDB" id="A0A0D2MN90"/>
<dbReference type="EMBL" id="CM001742">
    <property type="protein sequence ID" value="KJB20052.1"/>
    <property type="molecule type" value="Genomic_DNA"/>
</dbReference>
<evidence type="ECO:0000313" key="8">
    <source>
        <dbReference type="Proteomes" id="UP000593578"/>
    </source>
</evidence>
<feature type="region of interest" description="Leucine repeat II (LRII)" evidence="3">
    <location>
        <begin position="422"/>
        <end position="454"/>
    </location>
</feature>
<feature type="region of interest" description="SAW" evidence="3">
    <location>
        <begin position="560"/>
        <end position="635"/>
    </location>
</feature>
<feature type="region of interest" description="Disordered" evidence="4">
    <location>
        <begin position="159"/>
        <end position="197"/>
    </location>
</feature>
<dbReference type="EMBL" id="JABEZZ010000003">
    <property type="protein sequence ID" value="MBA0582565.1"/>
    <property type="molecule type" value="Genomic_DNA"/>
</dbReference>
<dbReference type="Gramene" id="KJB20052">
    <property type="protein sequence ID" value="KJB20052"/>
    <property type="gene ID" value="B456_003G130400"/>
</dbReference>
<organism evidence="5 7">
    <name type="scientific">Gossypium raimondii</name>
    <name type="common">Peruvian cotton</name>
    <name type="synonym">Gossypium klotzschianum subsp. raimondii</name>
    <dbReference type="NCBI Taxonomy" id="29730"/>
    <lineage>
        <taxon>Eukaryota</taxon>
        <taxon>Viridiplantae</taxon>
        <taxon>Streptophyta</taxon>
        <taxon>Embryophyta</taxon>
        <taxon>Tracheophyta</taxon>
        <taxon>Spermatophyta</taxon>
        <taxon>Magnoliopsida</taxon>
        <taxon>eudicotyledons</taxon>
        <taxon>Gunneridae</taxon>
        <taxon>Pentapetalae</taxon>
        <taxon>rosids</taxon>
        <taxon>malvids</taxon>
        <taxon>Malvales</taxon>
        <taxon>Malvaceae</taxon>
        <taxon>Malvoideae</taxon>
        <taxon>Gossypium</taxon>
    </lineage>
</organism>
<gene>
    <name evidence="5" type="ORF">B456_003G130400</name>
    <name evidence="6" type="ORF">Gorai_024706</name>
</gene>
<evidence type="ECO:0000256" key="3">
    <source>
        <dbReference type="PROSITE-ProRule" id="PRU01191"/>
    </source>
</evidence>
<evidence type="ECO:0000256" key="1">
    <source>
        <dbReference type="ARBA" id="ARBA00023015"/>
    </source>
</evidence>
<proteinExistence type="inferred from homology"/>
<protein>
    <submittedName>
        <fullName evidence="5">Uncharacterized protein</fullName>
    </submittedName>
</protein>
<dbReference type="Proteomes" id="UP000593578">
    <property type="component" value="Unassembled WGS sequence"/>
</dbReference>
<evidence type="ECO:0000313" key="6">
    <source>
        <dbReference type="EMBL" id="MBA0582565.1"/>
    </source>
</evidence>
<accession>A0A0D2MN90</accession>
<feature type="region of interest" description="Disordered" evidence="4">
    <location>
        <begin position="40"/>
        <end position="67"/>
    </location>
</feature>
<comment type="similarity">
    <text evidence="3">Belongs to the GRAS family.</text>
</comment>
<feature type="region of interest" description="Disordered" evidence="4">
    <location>
        <begin position="227"/>
        <end position="257"/>
    </location>
</feature>
<keyword evidence="7" id="KW-1185">Reference proteome</keyword>
<evidence type="ECO:0000313" key="5">
    <source>
        <dbReference type="EMBL" id="KJB20052.1"/>
    </source>
</evidence>
<dbReference type="STRING" id="29730.A0A0D2MN90"/>
<feature type="compositionally biased region" description="Basic and acidic residues" evidence="4">
    <location>
        <begin position="182"/>
        <end position="196"/>
    </location>
</feature>
<sequence>MDTTLFQDFPSSMYGFKLDHGAVPVYSIHDFVSNNNGFIKDSPPQVVPSPDSPVESGTTTNSEAHPLDSIPFANEMLKYINEMLMEEDMEEKTCMLQDCLALQAAEKSFYEVLGHEYPLSTDPIPAYTDQNGGSPGDFNSSLIQTSLVDTLERTSLFPDLQRGIPPSIEPSGSSLLGSKGRKNYERGDVDDLEQGRSNKQFAVSLEDSEQTDMFDDVLLCKGENEDDPRCSLNKSSQHVWPQKGTSKGGTARRKNGKKSEVVDLWSLLTQCAQAVAINDQRTANELLKQISQNSSTTGDGTQRFANYFADALTTRLAGMGAPSYSPLVSNRTSAADILKAYRVLVLACPFKKMMHFYANKKIMKVAEKATTLHIVDFGICYGFQWPCLIQRLSARAGGPPKLRITGIEFPQPGFRPAERVEETGRRLKRYCERFKVPFEYNVIAKKWETIQLEELKIKKDEVVIVNCMYRLKNLPDDTLSSTSARDIVLKLIRSINPEFFIHGISNGTYNAPFFVTRFREALFHFSAIFDIFEANVPRDDPQRMMFEREILGRDIMNVVACEGIERVERPETYKQWQARTLRAGFKQIPLDQELVKKVTNMVQSNYHRDFIIDVDGRWMLQGWKGRVIFALSCWKPMKN</sequence>
<dbReference type="PANTHER" id="PTHR31636">
    <property type="entry name" value="OSJNBA0084A10.13 PROTEIN-RELATED"/>
    <property type="match status" value="1"/>
</dbReference>
<dbReference type="PROSITE" id="PS50985">
    <property type="entry name" value="GRAS"/>
    <property type="match status" value="1"/>
</dbReference>
<reference evidence="6" key="3">
    <citation type="submission" date="2020-04" db="EMBL/GenBank/DDBJ databases">
        <authorList>
            <person name="Grover C.E."/>
            <person name="Arick M.A. II"/>
            <person name="Thrash A."/>
            <person name="Conover J.L."/>
            <person name="Sanders W.S."/>
            <person name="Peterson D.G."/>
            <person name="Scheffler J.A."/>
            <person name="Scheffler B.E."/>
            <person name="Wendel J.F."/>
        </authorList>
    </citation>
    <scope>NUCLEOTIDE SEQUENCE</scope>
    <source>
        <strain evidence="6">8</strain>
        <tissue evidence="6">Leaf</tissue>
    </source>
</reference>
<evidence type="ECO:0000256" key="4">
    <source>
        <dbReference type="SAM" id="MobiDB-lite"/>
    </source>
</evidence>
<dbReference type="Pfam" id="PF03514">
    <property type="entry name" value="GRAS"/>
    <property type="match status" value="1"/>
</dbReference>
<name>A0A0D2MN90_GOSRA</name>
<feature type="region of interest" description="VHIID" evidence="3">
    <location>
        <begin position="341"/>
        <end position="406"/>
    </location>
</feature>
<keyword evidence="1" id="KW-0805">Transcription regulation</keyword>
<feature type="short sequence motif" description="VHIID" evidence="3">
    <location>
        <begin position="372"/>
        <end position="376"/>
    </location>
</feature>
<feature type="compositionally biased region" description="Low complexity" evidence="4">
    <location>
        <begin position="163"/>
        <end position="178"/>
    </location>
</feature>
<reference evidence="5 7" key="1">
    <citation type="journal article" date="2012" name="Nature">
        <title>Repeated polyploidization of Gossypium genomes and the evolution of spinnable cotton fibres.</title>
        <authorList>
            <person name="Paterson A.H."/>
            <person name="Wendel J.F."/>
            <person name="Gundlach H."/>
            <person name="Guo H."/>
            <person name="Jenkins J."/>
            <person name="Jin D."/>
            <person name="Llewellyn D."/>
            <person name="Showmaker K.C."/>
            <person name="Shu S."/>
            <person name="Udall J."/>
            <person name="Yoo M.J."/>
            <person name="Byers R."/>
            <person name="Chen W."/>
            <person name="Doron-Faigenboim A."/>
            <person name="Duke M.V."/>
            <person name="Gong L."/>
            <person name="Grimwood J."/>
            <person name="Grover C."/>
            <person name="Grupp K."/>
            <person name="Hu G."/>
            <person name="Lee T.H."/>
            <person name="Li J."/>
            <person name="Lin L."/>
            <person name="Liu T."/>
            <person name="Marler B.S."/>
            <person name="Page J.T."/>
            <person name="Roberts A.W."/>
            <person name="Romanel E."/>
            <person name="Sanders W.S."/>
            <person name="Szadkowski E."/>
            <person name="Tan X."/>
            <person name="Tang H."/>
            <person name="Xu C."/>
            <person name="Wang J."/>
            <person name="Wang Z."/>
            <person name="Zhang D."/>
            <person name="Zhang L."/>
            <person name="Ashrafi H."/>
            <person name="Bedon F."/>
            <person name="Bowers J.E."/>
            <person name="Brubaker C.L."/>
            <person name="Chee P.W."/>
            <person name="Das S."/>
            <person name="Gingle A.R."/>
            <person name="Haigler C.H."/>
            <person name="Harker D."/>
            <person name="Hoffmann L.V."/>
            <person name="Hovav R."/>
            <person name="Jones D.C."/>
            <person name="Lemke C."/>
            <person name="Mansoor S."/>
            <person name="ur Rahman M."/>
            <person name="Rainville L.N."/>
            <person name="Rambani A."/>
            <person name="Reddy U.K."/>
            <person name="Rong J.K."/>
            <person name="Saranga Y."/>
            <person name="Scheffler B.E."/>
            <person name="Scheffler J.A."/>
            <person name="Stelly D.M."/>
            <person name="Triplett B.A."/>
            <person name="Van Deynze A."/>
            <person name="Vaslin M.F."/>
            <person name="Waghmare V.N."/>
            <person name="Walford S.A."/>
            <person name="Wright R.J."/>
            <person name="Zaki E.A."/>
            <person name="Zhang T."/>
            <person name="Dennis E.S."/>
            <person name="Mayer K.F."/>
            <person name="Peterson D.G."/>
            <person name="Rokhsar D.S."/>
            <person name="Wang X."/>
            <person name="Schmutz J."/>
        </authorList>
    </citation>
    <scope>NUCLEOTIDE SEQUENCE [LARGE SCALE GENOMIC DNA]</scope>
</reference>
<keyword evidence="2" id="KW-0804">Transcription</keyword>
<feature type="region of interest" description="Leucine repeat I (LRI)" evidence="3">
    <location>
        <begin position="262"/>
        <end position="322"/>
    </location>
</feature>
<evidence type="ECO:0000313" key="7">
    <source>
        <dbReference type="Proteomes" id="UP000032304"/>
    </source>
</evidence>
<dbReference type="Proteomes" id="UP000032304">
    <property type="component" value="Chromosome 3"/>
</dbReference>
<comment type="caution">
    <text evidence="3">Lacks conserved residue(s) required for the propagation of feature annotation.</text>
</comment>
<evidence type="ECO:0000256" key="2">
    <source>
        <dbReference type="ARBA" id="ARBA00023163"/>
    </source>
</evidence>
<dbReference type="InterPro" id="IPR005202">
    <property type="entry name" value="TF_GRAS"/>
</dbReference>